<dbReference type="GO" id="GO:0007165">
    <property type="term" value="P:signal transduction"/>
    <property type="evidence" value="ECO:0007669"/>
    <property type="project" value="InterPro"/>
</dbReference>
<feature type="compositionally biased region" description="Polar residues" evidence="3">
    <location>
        <begin position="412"/>
        <end position="421"/>
    </location>
</feature>
<feature type="domain" description="Rho-GAP" evidence="4">
    <location>
        <begin position="478"/>
        <end position="667"/>
    </location>
</feature>
<dbReference type="CDD" id="cd07652">
    <property type="entry name" value="F-BAR_Rgd1"/>
    <property type="match status" value="1"/>
</dbReference>
<dbReference type="InterPro" id="IPR000198">
    <property type="entry name" value="RhoGAP_dom"/>
</dbReference>
<dbReference type="PROSITE" id="PS51741">
    <property type="entry name" value="F_BAR"/>
    <property type="match status" value="1"/>
</dbReference>
<evidence type="ECO:0000256" key="3">
    <source>
        <dbReference type="SAM" id="MobiDB-lite"/>
    </source>
</evidence>
<dbReference type="Gene3D" id="1.20.1270.60">
    <property type="entry name" value="Arfaptin homology (AH) domain/BAR domain"/>
    <property type="match status" value="1"/>
</dbReference>
<dbReference type="InterPro" id="IPR031160">
    <property type="entry name" value="F_BAR_dom"/>
</dbReference>
<dbReference type="EMBL" id="CP055903">
    <property type="protein sequence ID" value="QKX64018.1"/>
    <property type="molecule type" value="Genomic_DNA"/>
</dbReference>
<feature type="domain" description="F-BAR" evidence="5">
    <location>
        <begin position="51"/>
        <end position="321"/>
    </location>
</feature>
<keyword evidence="7" id="KW-1185">Reference proteome</keyword>
<dbReference type="Proteomes" id="UP000509510">
    <property type="component" value="Chromosome VI"/>
</dbReference>
<protein>
    <recommendedName>
        <fullName evidence="8">Rho-GAP domain-containing protein</fullName>
    </recommendedName>
</protein>
<evidence type="ECO:0000256" key="2">
    <source>
        <dbReference type="PROSITE-ProRule" id="PRU01077"/>
    </source>
</evidence>
<dbReference type="RefSeq" id="XP_035350192.1">
    <property type="nucleotide sequence ID" value="XM_035494299.1"/>
</dbReference>
<dbReference type="SMART" id="SM00324">
    <property type="entry name" value="RhoGAP"/>
    <property type="match status" value="1"/>
</dbReference>
<proteinExistence type="predicted"/>
<evidence type="ECO:0000256" key="1">
    <source>
        <dbReference type="ARBA" id="ARBA00022468"/>
    </source>
</evidence>
<name>A0A7H8RDF0_TALRU</name>
<dbReference type="GeneID" id="55998669"/>
<evidence type="ECO:0000259" key="5">
    <source>
        <dbReference type="PROSITE" id="PS51741"/>
    </source>
</evidence>
<feature type="region of interest" description="Disordered" evidence="3">
    <location>
        <begin position="349"/>
        <end position="465"/>
    </location>
</feature>
<feature type="compositionally biased region" description="Pro residues" evidence="3">
    <location>
        <begin position="433"/>
        <end position="443"/>
    </location>
</feature>
<dbReference type="GO" id="GO:0005096">
    <property type="term" value="F:GTPase activator activity"/>
    <property type="evidence" value="ECO:0007669"/>
    <property type="project" value="UniProtKB-KW"/>
</dbReference>
<feature type="compositionally biased region" description="Low complexity" evidence="3">
    <location>
        <begin position="361"/>
        <end position="377"/>
    </location>
</feature>
<feature type="region of interest" description="Disordered" evidence="3">
    <location>
        <begin position="1"/>
        <end position="48"/>
    </location>
</feature>
<dbReference type="InterPro" id="IPR001060">
    <property type="entry name" value="FCH_dom"/>
</dbReference>
<dbReference type="SUPFAM" id="SSF48350">
    <property type="entry name" value="GTPase activation domain, GAP"/>
    <property type="match status" value="1"/>
</dbReference>
<dbReference type="FunFam" id="1.10.555.10:FF:000041">
    <property type="entry name" value="Rho GTPase activator (Rgd1)"/>
    <property type="match status" value="1"/>
</dbReference>
<feature type="compositionally biased region" description="Low complexity" evidence="3">
    <location>
        <begin position="23"/>
        <end position="34"/>
    </location>
</feature>
<dbReference type="PROSITE" id="PS50238">
    <property type="entry name" value="RHOGAP"/>
    <property type="match status" value="1"/>
</dbReference>
<keyword evidence="2" id="KW-0175">Coiled coil</keyword>
<dbReference type="InterPro" id="IPR008936">
    <property type="entry name" value="Rho_GTPase_activation_prot"/>
</dbReference>
<dbReference type="InterPro" id="IPR050729">
    <property type="entry name" value="Rho-GAP"/>
</dbReference>
<evidence type="ECO:0000313" key="7">
    <source>
        <dbReference type="Proteomes" id="UP000509510"/>
    </source>
</evidence>
<dbReference type="Pfam" id="PF00620">
    <property type="entry name" value="RhoGAP"/>
    <property type="match status" value="1"/>
</dbReference>
<feature type="compositionally biased region" description="Low complexity" evidence="3">
    <location>
        <begin position="1"/>
        <end position="16"/>
    </location>
</feature>
<reference evidence="7" key="1">
    <citation type="submission" date="2020-06" db="EMBL/GenBank/DDBJ databases">
        <title>A chromosome-scale genome assembly of Talaromyces rugulosus W13939.</title>
        <authorList>
            <person name="Wang B."/>
            <person name="Guo L."/>
            <person name="Ye K."/>
            <person name="Wang L."/>
        </authorList>
    </citation>
    <scope>NUCLEOTIDE SEQUENCE [LARGE SCALE GENOMIC DNA]</scope>
    <source>
        <strain evidence="7">W13939</strain>
    </source>
</reference>
<dbReference type="FunFam" id="1.20.1270.60:FF:000063">
    <property type="entry name" value="Rho GTPase activator"/>
    <property type="match status" value="1"/>
</dbReference>
<sequence>MTEASSPSASLAALPPSQEPGLSSPQSGPVRSSSENVPSDVAAPNNDPARERIETILQSEIGVNTLLNRLKQSIASARDYSTFLKKRSALEEEHAHGLKKIAKAAQEAAHRLDSRLGSFGHSQDEIWRIHEQMADHGLQLAVSLYQMSTDLTELAENIERGRKQWKATGLAAEKRVQDAESLVEKAKAKYDTLAEQYDRVKTGDKQGGKFGLKGHKSAVQQEEELSRKVQAADSDYQSKVQAAKAARKELVSTSRPQTVSQLRQLIFECDSGLTLQLQKYASFNEKYLLGKGLCVSPLKGETGRGPKSLREVIHDIDSEGDFNRHILTFEGNSGSVAAAEVQYVRHPTLAGSASAPPPAAPTSTSNQSTSNVRQPSPMSIPPSSQPTLPPLTSPQSASSGGPGALPPISSPDSFSTASQYQAFPAPGSSRPPQSGPPGPPYPAGPGGGYQPTQSTAPMMHPPNGYQNNLPPVNPVFGISLEDLFRRDGTAVPVIVYQCIQAIEMFGLDMEGIYRQSGSANHINHMKSLFDNDSSKVDFTNPESFFHDVNSVAGLLKQFFRELPDPLFTRQHYTDFINAARVDNEGQRRDSLHAIINGLPDPNYATLRALVLHLNRVQEHSTSNRMSAGNIAICFGPTLMGASGANLVDSGWQNRVIETVLLNTFQIFDDD</sequence>
<evidence type="ECO:0008006" key="8">
    <source>
        <dbReference type="Google" id="ProtNLM"/>
    </source>
</evidence>
<dbReference type="InterPro" id="IPR027267">
    <property type="entry name" value="AH/BAR_dom_sf"/>
</dbReference>
<dbReference type="KEGG" id="trg:TRUGW13939_11191"/>
<dbReference type="Pfam" id="PF00611">
    <property type="entry name" value="FCH"/>
    <property type="match status" value="1"/>
</dbReference>
<gene>
    <name evidence="6" type="ORF">TRUGW13939_11191</name>
</gene>
<dbReference type="SUPFAM" id="SSF103657">
    <property type="entry name" value="BAR/IMD domain-like"/>
    <property type="match status" value="1"/>
</dbReference>
<evidence type="ECO:0000259" key="4">
    <source>
        <dbReference type="PROSITE" id="PS50238"/>
    </source>
</evidence>
<keyword evidence="1" id="KW-0343">GTPase activation</keyword>
<accession>A0A7H8RDF0</accession>
<dbReference type="SMART" id="SM00055">
    <property type="entry name" value="FCH"/>
    <property type="match status" value="1"/>
</dbReference>
<organism evidence="6 7">
    <name type="scientific">Talaromyces rugulosus</name>
    <name type="common">Penicillium rugulosum</name>
    <dbReference type="NCBI Taxonomy" id="121627"/>
    <lineage>
        <taxon>Eukaryota</taxon>
        <taxon>Fungi</taxon>
        <taxon>Dikarya</taxon>
        <taxon>Ascomycota</taxon>
        <taxon>Pezizomycotina</taxon>
        <taxon>Eurotiomycetes</taxon>
        <taxon>Eurotiomycetidae</taxon>
        <taxon>Eurotiales</taxon>
        <taxon>Trichocomaceae</taxon>
        <taxon>Talaromyces</taxon>
        <taxon>Talaromyces sect. Islandici</taxon>
    </lineage>
</organism>
<feature type="compositionally biased region" description="Pro residues" evidence="3">
    <location>
        <begin position="378"/>
        <end position="392"/>
    </location>
</feature>
<dbReference type="AlphaFoldDB" id="A0A7H8RDF0"/>
<dbReference type="PANTHER" id="PTHR23176:SF136">
    <property type="entry name" value="RHO GTPASE ACTIVATOR (RGD1)"/>
    <property type="match status" value="1"/>
</dbReference>
<dbReference type="Gene3D" id="1.10.555.10">
    <property type="entry name" value="Rho GTPase activation protein"/>
    <property type="match status" value="1"/>
</dbReference>
<dbReference type="OrthoDB" id="437889at2759"/>
<dbReference type="GO" id="GO:0005938">
    <property type="term" value="C:cell cortex"/>
    <property type="evidence" value="ECO:0007669"/>
    <property type="project" value="UniProtKB-ARBA"/>
</dbReference>
<evidence type="ECO:0000313" key="6">
    <source>
        <dbReference type="EMBL" id="QKX64018.1"/>
    </source>
</evidence>
<dbReference type="PANTHER" id="PTHR23176">
    <property type="entry name" value="RHO/RAC/CDC GTPASE-ACTIVATING PROTEIN"/>
    <property type="match status" value="1"/>
</dbReference>